<dbReference type="SUPFAM" id="SSF81321">
    <property type="entry name" value="Family A G protein-coupled receptor-like"/>
    <property type="match status" value="1"/>
</dbReference>
<keyword evidence="7" id="KW-1015">Disulfide bond</keyword>
<reference evidence="13" key="1">
    <citation type="submission" date="2021-10" db="EMBL/GenBank/DDBJ databases">
        <title>Tropical sea cucumber genome reveals ecological adaptation and Cuvierian tubules defense mechanism.</title>
        <authorList>
            <person name="Chen T."/>
        </authorList>
    </citation>
    <scope>NUCLEOTIDE SEQUENCE</scope>
    <source>
        <strain evidence="13">Nanhai2018</strain>
        <tissue evidence="13">Muscle</tissue>
    </source>
</reference>
<keyword evidence="4 11" id="KW-1133">Transmembrane helix</keyword>
<evidence type="ECO:0000256" key="3">
    <source>
        <dbReference type="ARBA" id="ARBA00022692"/>
    </source>
</evidence>
<dbReference type="PANTHER" id="PTHR45695">
    <property type="entry name" value="LEUCOKININ RECEPTOR-RELATED"/>
    <property type="match status" value="1"/>
</dbReference>
<dbReference type="CDD" id="cd00637">
    <property type="entry name" value="7tm_classA_rhodopsin-like"/>
    <property type="match status" value="1"/>
</dbReference>
<keyword evidence="6 11" id="KW-0472">Membrane</keyword>
<organism evidence="13 14">
    <name type="scientific">Holothuria leucospilota</name>
    <name type="common">Black long sea cucumber</name>
    <name type="synonym">Mertensiothuria leucospilota</name>
    <dbReference type="NCBI Taxonomy" id="206669"/>
    <lineage>
        <taxon>Eukaryota</taxon>
        <taxon>Metazoa</taxon>
        <taxon>Echinodermata</taxon>
        <taxon>Eleutherozoa</taxon>
        <taxon>Echinozoa</taxon>
        <taxon>Holothuroidea</taxon>
        <taxon>Aspidochirotacea</taxon>
        <taxon>Aspidochirotida</taxon>
        <taxon>Holothuriidae</taxon>
        <taxon>Holothuria</taxon>
    </lineage>
</organism>
<feature type="transmembrane region" description="Helical" evidence="11">
    <location>
        <begin position="215"/>
        <end position="237"/>
    </location>
</feature>
<protein>
    <submittedName>
        <fullName evidence="13">G-protein coupled receptor 54</fullName>
    </submittedName>
</protein>
<accession>A0A9Q1H0Q7</accession>
<feature type="transmembrane region" description="Helical" evidence="11">
    <location>
        <begin position="127"/>
        <end position="145"/>
    </location>
</feature>
<evidence type="ECO:0000256" key="10">
    <source>
        <dbReference type="ARBA" id="ARBA00023224"/>
    </source>
</evidence>
<dbReference type="SMART" id="SM01381">
    <property type="entry name" value="7TM_GPCR_Srsx"/>
    <property type="match status" value="1"/>
</dbReference>
<dbReference type="PANTHER" id="PTHR45695:SF23">
    <property type="entry name" value="GALANIN-LIKE G-PROTEIN COUPLED RECEPTOR NPR-9"/>
    <property type="match status" value="1"/>
</dbReference>
<comment type="caution">
    <text evidence="13">The sequence shown here is derived from an EMBL/GenBank/DDBJ whole genome shotgun (WGS) entry which is preliminary data.</text>
</comment>
<evidence type="ECO:0000256" key="9">
    <source>
        <dbReference type="ARBA" id="ARBA00023180"/>
    </source>
</evidence>
<evidence type="ECO:0000313" key="13">
    <source>
        <dbReference type="EMBL" id="KAJ8027916.1"/>
    </source>
</evidence>
<name>A0A9Q1H0Q7_HOLLE</name>
<dbReference type="AlphaFoldDB" id="A0A9Q1H0Q7"/>
<dbReference type="Pfam" id="PF00001">
    <property type="entry name" value="7tm_1"/>
    <property type="match status" value="1"/>
</dbReference>
<keyword evidence="14" id="KW-1185">Reference proteome</keyword>
<feature type="transmembrane region" description="Helical" evidence="11">
    <location>
        <begin position="50"/>
        <end position="72"/>
    </location>
</feature>
<keyword evidence="10" id="KW-0807">Transducer</keyword>
<dbReference type="Gene3D" id="1.20.1070.10">
    <property type="entry name" value="Rhodopsin 7-helix transmembrane proteins"/>
    <property type="match status" value="1"/>
</dbReference>
<dbReference type="GO" id="GO:0005886">
    <property type="term" value="C:plasma membrane"/>
    <property type="evidence" value="ECO:0007669"/>
    <property type="project" value="UniProtKB-SubCell"/>
</dbReference>
<dbReference type="OrthoDB" id="9990906at2759"/>
<gene>
    <name evidence="13" type="ORF">HOLleu_30009</name>
</gene>
<evidence type="ECO:0000259" key="12">
    <source>
        <dbReference type="PROSITE" id="PS50262"/>
    </source>
</evidence>
<evidence type="ECO:0000256" key="4">
    <source>
        <dbReference type="ARBA" id="ARBA00022989"/>
    </source>
</evidence>
<evidence type="ECO:0000313" key="14">
    <source>
        <dbReference type="Proteomes" id="UP001152320"/>
    </source>
</evidence>
<dbReference type="GO" id="GO:0004930">
    <property type="term" value="F:G protein-coupled receptor activity"/>
    <property type="evidence" value="ECO:0007669"/>
    <property type="project" value="UniProtKB-KW"/>
</dbReference>
<dbReference type="PRINTS" id="PR00237">
    <property type="entry name" value="GPCRRHODOPSN"/>
</dbReference>
<dbReference type="Proteomes" id="UP001152320">
    <property type="component" value="Chromosome 15"/>
</dbReference>
<proteinExistence type="predicted"/>
<keyword evidence="9" id="KW-0325">Glycoprotein</keyword>
<feature type="transmembrane region" description="Helical" evidence="11">
    <location>
        <begin position="306"/>
        <end position="331"/>
    </location>
</feature>
<evidence type="ECO:0000256" key="5">
    <source>
        <dbReference type="ARBA" id="ARBA00023040"/>
    </source>
</evidence>
<feature type="domain" description="G-protein coupled receptors family 1 profile" evidence="12">
    <location>
        <begin position="66"/>
        <end position="329"/>
    </location>
</feature>
<keyword evidence="8 13" id="KW-0675">Receptor</keyword>
<feature type="transmembrane region" description="Helical" evidence="11">
    <location>
        <begin position="93"/>
        <end position="115"/>
    </location>
</feature>
<comment type="subcellular location">
    <subcellularLocation>
        <location evidence="1">Cell membrane</location>
        <topology evidence="1">Multi-pass membrane protein</topology>
    </subcellularLocation>
</comment>
<dbReference type="InterPro" id="IPR000276">
    <property type="entry name" value="GPCR_Rhodpsn"/>
</dbReference>
<evidence type="ECO:0000256" key="11">
    <source>
        <dbReference type="SAM" id="Phobius"/>
    </source>
</evidence>
<keyword evidence="5" id="KW-0297">G-protein coupled receptor</keyword>
<dbReference type="InterPro" id="IPR017452">
    <property type="entry name" value="GPCR_Rhodpsn_7TM"/>
</dbReference>
<feature type="transmembrane region" description="Helical" evidence="11">
    <location>
        <begin position="268"/>
        <end position="286"/>
    </location>
</feature>
<evidence type="ECO:0000256" key="6">
    <source>
        <dbReference type="ARBA" id="ARBA00023136"/>
    </source>
</evidence>
<dbReference type="EMBL" id="JAIZAY010000015">
    <property type="protein sequence ID" value="KAJ8027916.1"/>
    <property type="molecule type" value="Genomic_DNA"/>
</dbReference>
<feature type="transmembrane region" description="Helical" evidence="11">
    <location>
        <begin position="166"/>
        <end position="191"/>
    </location>
</feature>
<evidence type="ECO:0000256" key="2">
    <source>
        <dbReference type="ARBA" id="ARBA00022475"/>
    </source>
</evidence>
<keyword evidence="2" id="KW-1003">Cell membrane</keyword>
<evidence type="ECO:0000256" key="7">
    <source>
        <dbReference type="ARBA" id="ARBA00023157"/>
    </source>
</evidence>
<evidence type="ECO:0000256" key="1">
    <source>
        <dbReference type="ARBA" id="ARBA00004651"/>
    </source>
</evidence>
<sequence>MTYLVDFSSGILEHFVNRRRREVSMSNHSWYFHNNETINELIWFSYTAEVVFGVLYNIIAIVGISANALVLVKMCINPKLRTPSNHFITNLAIADLVALLTLIVTRNLIIVFGMGAEMKAFLITIQYTQHLCVQSTAFVLAAMSFTRYHFTVHPLKARAEWTSSRVWKLCGAIWIISAILYIPIIFSALYVDDTGGWTRFVPIPLKRKLFSTIRLFPMFIIPAAVILTSYCKIVLTFKQREKILEKKAASSITFPNTVSGQTKKLTRMVTVIILVYFLCWGPYQIYITGLDLRPYFLQSTALRWKAVVLLTGFLRLLAYIGCALNPFIYAYSNPAFLKVRKPNFKAFFSSKETSSENTLSTRTAQSHQMSV</sequence>
<keyword evidence="3 11" id="KW-0812">Transmembrane</keyword>
<dbReference type="PROSITE" id="PS50262">
    <property type="entry name" value="G_PROTEIN_RECEP_F1_2"/>
    <property type="match status" value="1"/>
</dbReference>
<evidence type="ECO:0000256" key="8">
    <source>
        <dbReference type="ARBA" id="ARBA00023170"/>
    </source>
</evidence>